<organism evidence="1 2">
    <name type="scientific">Tissierella praeacuta DSM 18095</name>
    <dbReference type="NCBI Taxonomy" id="1123404"/>
    <lineage>
        <taxon>Bacteria</taxon>
        <taxon>Bacillati</taxon>
        <taxon>Bacillota</taxon>
        <taxon>Tissierellia</taxon>
        <taxon>Tissierellales</taxon>
        <taxon>Tissierellaceae</taxon>
        <taxon>Tissierella</taxon>
    </lineage>
</organism>
<evidence type="ECO:0000313" key="1">
    <source>
        <dbReference type="EMBL" id="SHE92972.1"/>
    </source>
</evidence>
<proteinExistence type="predicted"/>
<dbReference type="AlphaFoldDB" id="A0A1M4XII4"/>
<dbReference type="EMBL" id="FQTY01000011">
    <property type="protein sequence ID" value="SHE92972.1"/>
    <property type="molecule type" value="Genomic_DNA"/>
</dbReference>
<accession>A0A1M4XII4</accession>
<protein>
    <submittedName>
        <fullName evidence="1">Uncharacterized protein</fullName>
    </submittedName>
</protein>
<gene>
    <name evidence="1" type="ORF">SAMN02745784_02262</name>
</gene>
<dbReference type="GeneID" id="90995377"/>
<evidence type="ECO:0000313" key="2">
    <source>
        <dbReference type="Proteomes" id="UP000184114"/>
    </source>
</evidence>
<dbReference type="STRING" id="1123404.SAMN02745784_02262"/>
<name>A0A1M4XII4_9FIRM</name>
<reference evidence="2" key="1">
    <citation type="submission" date="2016-11" db="EMBL/GenBank/DDBJ databases">
        <authorList>
            <person name="Varghese N."/>
            <person name="Submissions S."/>
        </authorList>
    </citation>
    <scope>NUCLEOTIDE SEQUENCE [LARGE SCALE GENOMIC DNA]</scope>
    <source>
        <strain evidence="2">DSM 18095</strain>
    </source>
</reference>
<keyword evidence="2" id="KW-1185">Reference proteome</keyword>
<dbReference type="Proteomes" id="UP000184114">
    <property type="component" value="Unassembled WGS sequence"/>
</dbReference>
<sequence length="218" mass="25189">MLNQKSKILIAGMLTVATVIGGSGIKSEARMLKDMNSKETVSIQTIDTSSQPDITKRFGEMNFLSQSEKQRLIDEKNAVKPYYNKINSLEKEIRKISDNIMKDAKEILQEYDSIYWANMTLWMKLDSEVPETPYDKLPSNTERIKTSKVLTKNEKEILKNDAKRLDEIDAEIQKYYDKVEKATATLGKQIDIEYEKIEAINQKNSDIWQKIHKNMDGK</sequence>
<dbReference type="RefSeq" id="WP_072976327.1">
    <property type="nucleotide sequence ID" value="NZ_FQTY01000011.1"/>
</dbReference>